<evidence type="ECO:0000313" key="1">
    <source>
        <dbReference type="EMBL" id="CQD03628.1"/>
    </source>
</evidence>
<dbReference type="EMBL" id="CTEC01000001">
    <property type="protein sequence ID" value="CQD03628.1"/>
    <property type="molecule type" value="Genomic_DNA"/>
</dbReference>
<name>A0A0U1CYV5_9MYCO</name>
<proteinExistence type="predicted"/>
<dbReference type="AlphaFoldDB" id="A0A0U1CYV5"/>
<dbReference type="Proteomes" id="UP000199601">
    <property type="component" value="Unassembled WGS sequence"/>
</dbReference>
<dbReference type="RefSeq" id="WP_090418258.1">
    <property type="nucleotide sequence ID" value="NZ_CTEC01000001.1"/>
</dbReference>
<organism evidence="1 2">
    <name type="scientific">Mycobacterium europaeum</name>
    <dbReference type="NCBI Taxonomy" id="761804"/>
    <lineage>
        <taxon>Bacteria</taxon>
        <taxon>Bacillati</taxon>
        <taxon>Actinomycetota</taxon>
        <taxon>Actinomycetes</taxon>
        <taxon>Mycobacteriales</taxon>
        <taxon>Mycobacteriaceae</taxon>
        <taxon>Mycobacterium</taxon>
        <taxon>Mycobacterium simiae complex</taxon>
    </lineage>
</organism>
<protein>
    <submittedName>
        <fullName evidence="1">Uncharacterized protein</fullName>
    </submittedName>
</protein>
<evidence type="ECO:0000313" key="2">
    <source>
        <dbReference type="Proteomes" id="UP000199601"/>
    </source>
</evidence>
<keyword evidence="2" id="KW-1185">Reference proteome</keyword>
<reference evidence="2" key="1">
    <citation type="submission" date="2015-03" db="EMBL/GenBank/DDBJ databases">
        <authorList>
            <person name="Urmite Genomes"/>
        </authorList>
    </citation>
    <scope>NUCLEOTIDE SEQUENCE [LARGE SCALE GENOMIC DNA]</scope>
    <source>
        <strain evidence="2">CSUR P1344</strain>
    </source>
</reference>
<accession>A0A0U1CYV5</accession>
<sequence length="105" mass="11685" precursor="true">MSSTIVTGPKKILQKWRDRREPPLLQLEPGPTDDDIEFGNDVDYFRGLLDAIHTNRIYGRGTVAPFPTIMSTTLDIALFLVRKDFPDTVAAELAQWRADIAAAAA</sequence>
<gene>
    <name evidence="1" type="ORF">BN000_00606</name>
</gene>